<feature type="binding site" evidence="3">
    <location>
        <begin position="85"/>
        <end position="88"/>
    </location>
    <ligand>
        <name>substrate</name>
    </ligand>
</feature>
<evidence type="ECO:0000256" key="3">
    <source>
        <dbReference type="HAMAP-Rule" id="MF_00170"/>
    </source>
</evidence>
<dbReference type="FunFam" id="3.40.50.1360:FF:000001">
    <property type="entry name" value="Ribose-5-phosphate isomerase A"/>
    <property type="match status" value="1"/>
</dbReference>
<comment type="catalytic activity">
    <reaction evidence="1 3">
        <text>aldehydo-D-ribose 5-phosphate = D-ribulose 5-phosphate</text>
        <dbReference type="Rhea" id="RHEA:14657"/>
        <dbReference type="ChEBI" id="CHEBI:58121"/>
        <dbReference type="ChEBI" id="CHEBI:58273"/>
        <dbReference type="EC" id="5.3.1.6"/>
    </reaction>
</comment>
<comment type="similarity">
    <text evidence="3">Belongs to the ribose 5-phosphate isomerase family.</text>
</comment>
<dbReference type="GO" id="GO:0004751">
    <property type="term" value="F:ribose-5-phosphate isomerase activity"/>
    <property type="evidence" value="ECO:0007669"/>
    <property type="project" value="UniProtKB-UniRule"/>
</dbReference>
<dbReference type="AlphaFoldDB" id="A0A838L311"/>
<protein>
    <recommendedName>
        <fullName evidence="3">Ribose-5-phosphate isomerase A</fullName>
        <ecNumber evidence="3">5.3.1.6</ecNumber>
    </recommendedName>
    <alternativeName>
        <fullName evidence="3">Phosphoriboisomerase A</fullName>
        <shortName evidence="3">PRI</shortName>
    </alternativeName>
</protein>
<dbReference type="InterPro" id="IPR037171">
    <property type="entry name" value="NagB/RpiA_transferase-like"/>
</dbReference>
<dbReference type="GO" id="GO:0005829">
    <property type="term" value="C:cytosol"/>
    <property type="evidence" value="ECO:0007669"/>
    <property type="project" value="TreeGrafter"/>
</dbReference>
<keyword evidence="5" id="KW-1185">Reference proteome</keyword>
<dbReference type="NCBIfam" id="NF001924">
    <property type="entry name" value="PRK00702.1"/>
    <property type="match status" value="1"/>
</dbReference>
<dbReference type="Gene3D" id="3.40.50.1360">
    <property type="match status" value="1"/>
</dbReference>
<feature type="binding site" evidence="3">
    <location>
        <begin position="29"/>
        <end position="32"/>
    </location>
    <ligand>
        <name>substrate</name>
    </ligand>
</feature>
<comment type="caution">
    <text evidence="4">The sequence shown here is derived from an EMBL/GenBank/DDBJ whole genome shotgun (WGS) entry which is preliminary data.</text>
</comment>
<dbReference type="GO" id="GO:0006014">
    <property type="term" value="P:D-ribose metabolic process"/>
    <property type="evidence" value="ECO:0007669"/>
    <property type="project" value="TreeGrafter"/>
</dbReference>
<dbReference type="GO" id="GO:0009052">
    <property type="term" value="P:pentose-phosphate shunt, non-oxidative branch"/>
    <property type="evidence" value="ECO:0007669"/>
    <property type="project" value="UniProtKB-UniRule"/>
</dbReference>
<evidence type="ECO:0000313" key="5">
    <source>
        <dbReference type="Proteomes" id="UP000570166"/>
    </source>
</evidence>
<dbReference type="InterPro" id="IPR020672">
    <property type="entry name" value="Ribose5P_isomerase_typA_subgr"/>
</dbReference>
<dbReference type="EC" id="5.3.1.6" evidence="3"/>
<accession>A0A838L311</accession>
<dbReference type="InterPro" id="IPR004788">
    <property type="entry name" value="Ribose5P_isomerase_type_A"/>
</dbReference>
<dbReference type="SUPFAM" id="SSF75445">
    <property type="entry name" value="D-ribose-5-phosphate isomerase (RpiA), lid domain"/>
    <property type="match status" value="1"/>
</dbReference>
<keyword evidence="2 3" id="KW-0413">Isomerase</keyword>
<evidence type="ECO:0000256" key="1">
    <source>
        <dbReference type="ARBA" id="ARBA00001713"/>
    </source>
</evidence>
<dbReference type="CDD" id="cd01398">
    <property type="entry name" value="RPI_A"/>
    <property type="match status" value="1"/>
</dbReference>
<dbReference type="NCBIfam" id="TIGR00021">
    <property type="entry name" value="rpiA"/>
    <property type="match status" value="1"/>
</dbReference>
<evidence type="ECO:0000256" key="2">
    <source>
        <dbReference type="ARBA" id="ARBA00023235"/>
    </source>
</evidence>
<evidence type="ECO:0000313" key="4">
    <source>
        <dbReference type="EMBL" id="MBA2933320.1"/>
    </source>
</evidence>
<feature type="binding site" evidence="3">
    <location>
        <begin position="98"/>
        <end position="101"/>
    </location>
    <ligand>
        <name>substrate</name>
    </ligand>
</feature>
<sequence length="222" mass="22804">MTTGDISKRKAAEAAIAEVTSGMLVGLGTGSTAAFAISGLGRRIAEEGLTITAAGTSLATEAAARAAGIPFLAFDDLAAVDLCIDGADEIDPLFRAIKGGGGAMLREKIVASAATRMICIVDASKPVETLSRALPIEVLSFARAYVEGAIRCLGGDPVIRPAPSDQGNLLIDCAFGPIVDPEGLARTLDAIPGLLGHGLFLSEIDALYIGDETSVARRERHD</sequence>
<dbReference type="HAMAP" id="MF_00170">
    <property type="entry name" value="Rib_5P_isom_A"/>
    <property type="match status" value="1"/>
</dbReference>
<feature type="active site" description="Proton acceptor" evidence="3">
    <location>
        <position position="107"/>
    </location>
</feature>
<gene>
    <name evidence="3 4" type="primary">rpiA</name>
    <name evidence="4" type="ORF">HZF05_04350</name>
</gene>
<dbReference type="Pfam" id="PF06026">
    <property type="entry name" value="Rib_5-P_isom_A"/>
    <property type="match status" value="1"/>
</dbReference>
<comment type="function">
    <text evidence="3">Catalyzes the reversible conversion of ribose-5-phosphate to ribulose 5-phosphate.</text>
</comment>
<dbReference type="PANTHER" id="PTHR11934:SF0">
    <property type="entry name" value="RIBOSE-5-PHOSPHATE ISOMERASE"/>
    <property type="match status" value="1"/>
</dbReference>
<dbReference type="Gene3D" id="3.30.70.260">
    <property type="match status" value="1"/>
</dbReference>
<reference evidence="4 5" key="1">
    <citation type="submission" date="2020-07" db="EMBL/GenBank/DDBJ databases">
        <authorList>
            <person name="Sun Q."/>
        </authorList>
    </citation>
    <scope>NUCLEOTIDE SEQUENCE [LARGE SCALE GENOMIC DNA]</scope>
    <source>
        <strain evidence="4 5">CGMCC 1.13654</strain>
    </source>
</reference>
<organism evidence="4 5">
    <name type="scientific">Sphingomonas chungangi</name>
    <dbReference type="NCBI Taxonomy" id="2683589"/>
    <lineage>
        <taxon>Bacteria</taxon>
        <taxon>Pseudomonadati</taxon>
        <taxon>Pseudomonadota</taxon>
        <taxon>Alphaproteobacteria</taxon>
        <taxon>Sphingomonadales</taxon>
        <taxon>Sphingomonadaceae</taxon>
        <taxon>Sphingomonas</taxon>
    </lineage>
</organism>
<name>A0A838L311_9SPHN</name>
<comment type="pathway">
    <text evidence="3">Carbohydrate degradation; pentose phosphate pathway; D-ribose 5-phosphate from D-ribulose 5-phosphate (non-oxidative stage): step 1/1.</text>
</comment>
<feature type="binding site" evidence="3">
    <location>
        <position position="125"/>
    </location>
    <ligand>
        <name>substrate</name>
    </ligand>
</feature>
<comment type="subunit">
    <text evidence="3">Homodimer.</text>
</comment>
<dbReference type="RefSeq" id="WP_160363177.1">
    <property type="nucleotide sequence ID" value="NZ_JACEIB010000003.1"/>
</dbReference>
<dbReference type="UniPathway" id="UPA00115">
    <property type="reaction ID" value="UER00412"/>
</dbReference>
<dbReference type="EMBL" id="JACEIB010000003">
    <property type="protein sequence ID" value="MBA2933320.1"/>
    <property type="molecule type" value="Genomic_DNA"/>
</dbReference>
<proteinExistence type="inferred from homology"/>
<dbReference type="Proteomes" id="UP000570166">
    <property type="component" value="Unassembled WGS sequence"/>
</dbReference>
<dbReference type="PANTHER" id="PTHR11934">
    <property type="entry name" value="RIBOSE-5-PHOSPHATE ISOMERASE"/>
    <property type="match status" value="1"/>
</dbReference>
<dbReference type="SUPFAM" id="SSF100950">
    <property type="entry name" value="NagB/RpiA/CoA transferase-like"/>
    <property type="match status" value="1"/>
</dbReference>